<organism evidence="1 2">
    <name type="scientific">Alkalibacillus flavidus</name>
    <dbReference type="NCBI Taxonomy" id="546021"/>
    <lineage>
        <taxon>Bacteria</taxon>
        <taxon>Bacillati</taxon>
        <taxon>Bacillota</taxon>
        <taxon>Bacilli</taxon>
        <taxon>Bacillales</taxon>
        <taxon>Bacillaceae</taxon>
        <taxon>Alkalibacillus</taxon>
    </lineage>
</organism>
<dbReference type="Gene3D" id="3.30.310.100">
    <property type="entry name" value="YugN-like"/>
    <property type="match status" value="1"/>
</dbReference>
<dbReference type="SUPFAM" id="SSF160755">
    <property type="entry name" value="YugN-like"/>
    <property type="match status" value="1"/>
</dbReference>
<dbReference type="Pfam" id="PF08868">
    <property type="entry name" value="YugN"/>
    <property type="match status" value="1"/>
</dbReference>
<dbReference type="InterPro" id="IPR014967">
    <property type="entry name" value="Uncharacterised_YugN-like"/>
</dbReference>
<dbReference type="InterPro" id="IPR036491">
    <property type="entry name" value="YugN-like_sf"/>
</dbReference>
<keyword evidence="2" id="KW-1185">Reference proteome</keyword>
<comment type="caution">
    <text evidence="1">The sequence shown here is derived from an EMBL/GenBank/DDBJ whole genome shotgun (WGS) entry which is preliminary data.</text>
</comment>
<proteinExistence type="predicted"/>
<evidence type="ECO:0000313" key="2">
    <source>
        <dbReference type="Proteomes" id="UP001549167"/>
    </source>
</evidence>
<sequence length="135" mass="15359">MKEIESGIQNQAYPFEDLEAILTRFQFTVGGSWEYDHAYFDRKLARNEEEYAFLRIPVTTEIGTIGEKDAHVRIGTPFVLVHQFEAGNDQQGMSGNIQASFNQFQSPVNPDADGEEAYLDDATRVIHDLENMLLQ</sequence>
<reference evidence="1 2" key="1">
    <citation type="submission" date="2024-06" db="EMBL/GenBank/DDBJ databases">
        <title>Genomic Encyclopedia of Type Strains, Phase IV (KMG-IV): sequencing the most valuable type-strain genomes for metagenomic binning, comparative biology and taxonomic classification.</title>
        <authorList>
            <person name="Goeker M."/>
        </authorList>
    </citation>
    <scope>NUCLEOTIDE SEQUENCE [LARGE SCALE GENOMIC DNA]</scope>
    <source>
        <strain evidence="1 2">DSM 23520</strain>
    </source>
</reference>
<gene>
    <name evidence="1" type="ORF">ABID56_001735</name>
</gene>
<name>A0ABV2KVN7_9BACI</name>
<protein>
    <recommendedName>
        <fullName evidence="3">YugN-like family protein</fullName>
    </recommendedName>
</protein>
<accession>A0ABV2KVN7</accession>
<evidence type="ECO:0000313" key="1">
    <source>
        <dbReference type="EMBL" id="MET3683626.1"/>
    </source>
</evidence>
<dbReference type="Proteomes" id="UP001549167">
    <property type="component" value="Unassembled WGS sequence"/>
</dbReference>
<dbReference type="RefSeq" id="WP_354220193.1">
    <property type="nucleotide sequence ID" value="NZ_JBEPMX010000008.1"/>
</dbReference>
<dbReference type="EMBL" id="JBEPMX010000008">
    <property type="protein sequence ID" value="MET3683626.1"/>
    <property type="molecule type" value="Genomic_DNA"/>
</dbReference>
<evidence type="ECO:0008006" key="3">
    <source>
        <dbReference type="Google" id="ProtNLM"/>
    </source>
</evidence>